<protein>
    <submittedName>
        <fullName evidence="1">Uncharacterized protein</fullName>
    </submittedName>
</protein>
<keyword evidence="2" id="KW-1185">Reference proteome</keyword>
<comment type="caution">
    <text evidence="1">The sequence shown here is derived from an EMBL/GenBank/DDBJ whole genome shotgun (WGS) entry which is preliminary data.</text>
</comment>
<name>A0ABT2H0N6_9MICO</name>
<dbReference type="RefSeq" id="WP_259538314.1">
    <property type="nucleotide sequence ID" value="NZ_JANLCJ010000002.1"/>
</dbReference>
<dbReference type="Proteomes" id="UP001165586">
    <property type="component" value="Unassembled WGS sequence"/>
</dbReference>
<evidence type="ECO:0000313" key="1">
    <source>
        <dbReference type="EMBL" id="MCS5733498.1"/>
    </source>
</evidence>
<dbReference type="EMBL" id="JANLCJ010000002">
    <property type="protein sequence ID" value="MCS5733498.1"/>
    <property type="molecule type" value="Genomic_DNA"/>
</dbReference>
<reference evidence="1" key="1">
    <citation type="submission" date="2022-08" db="EMBL/GenBank/DDBJ databases">
        <authorList>
            <person name="Deng Y."/>
            <person name="Han X.-F."/>
            <person name="Zhang Y.-Q."/>
        </authorList>
    </citation>
    <scope>NUCLEOTIDE SEQUENCE</scope>
    <source>
        <strain evidence="1">CPCC 203386</strain>
    </source>
</reference>
<sequence>MTRHRRLEVIASGQQGVLIGHTADGYVSVILDGLDEVSEFTPEELVIWAPQLP</sequence>
<gene>
    <name evidence="1" type="ORF">N1032_07075</name>
</gene>
<organism evidence="1 2">
    <name type="scientific">Herbiconiux daphne</name>
    <dbReference type="NCBI Taxonomy" id="2970914"/>
    <lineage>
        <taxon>Bacteria</taxon>
        <taxon>Bacillati</taxon>
        <taxon>Actinomycetota</taxon>
        <taxon>Actinomycetes</taxon>
        <taxon>Micrococcales</taxon>
        <taxon>Microbacteriaceae</taxon>
        <taxon>Herbiconiux</taxon>
    </lineage>
</organism>
<evidence type="ECO:0000313" key="2">
    <source>
        <dbReference type="Proteomes" id="UP001165586"/>
    </source>
</evidence>
<accession>A0ABT2H0N6</accession>
<proteinExistence type="predicted"/>